<feature type="compositionally biased region" description="Low complexity" evidence="1">
    <location>
        <begin position="1"/>
        <end position="22"/>
    </location>
</feature>
<proteinExistence type="predicted"/>
<reference evidence="2" key="2">
    <citation type="submission" date="2023-06" db="EMBL/GenBank/DDBJ databases">
        <authorList>
            <person name="Kobayashi Y."/>
            <person name="Kayamori A."/>
            <person name="Aoki K."/>
            <person name="Shiwa Y."/>
            <person name="Fujita N."/>
            <person name="Sugita T."/>
            <person name="Iwasaki W."/>
            <person name="Tanaka N."/>
            <person name="Takashima M."/>
        </authorList>
    </citation>
    <scope>NUCLEOTIDE SEQUENCE</scope>
    <source>
        <strain evidence="2">HIS016</strain>
    </source>
</reference>
<evidence type="ECO:0000313" key="2">
    <source>
        <dbReference type="EMBL" id="GMK57843.1"/>
    </source>
</evidence>
<feature type="region of interest" description="Disordered" evidence="1">
    <location>
        <begin position="44"/>
        <end position="67"/>
    </location>
</feature>
<dbReference type="EMBL" id="BTCM01000004">
    <property type="protein sequence ID" value="GMK57843.1"/>
    <property type="molecule type" value="Genomic_DNA"/>
</dbReference>
<evidence type="ECO:0008006" key="4">
    <source>
        <dbReference type="Google" id="ProtNLM"/>
    </source>
</evidence>
<accession>A0AAD3TW65</accession>
<name>A0AAD3TW65_9TREE</name>
<protein>
    <recommendedName>
        <fullName evidence="4">PB1 domain-containing protein</fullName>
    </recommendedName>
</protein>
<evidence type="ECO:0000313" key="3">
    <source>
        <dbReference type="Proteomes" id="UP001222932"/>
    </source>
</evidence>
<organism evidence="2 3">
    <name type="scientific">Cutaneotrichosporon spelunceum</name>
    <dbReference type="NCBI Taxonomy" id="1672016"/>
    <lineage>
        <taxon>Eukaryota</taxon>
        <taxon>Fungi</taxon>
        <taxon>Dikarya</taxon>
        <taxon>Basidiomycota</taxon>
        <taxon>Agaricomycotina</taxon>
        <taxon>Tremellomycetes</taxon>
        <taxon>Trichosporonales</taxon>
        <taxon>Trichosporonaceae</taxon>
        <taxon>Cutaneotrichosporon</taxon>
    </lineage>
</organism>
<dbReference type="AlphaFoldDB" id="A0AAD3TW65"/>
<reference evidence="2" key="1">
    <citation type="journal article" date="2023" name="BMC Genomics">
        <title>Chromosome-level genome assemblies of Cutaneotrichosporon spp. (Trichosporonales, Basidiomycota) reveal imbalanced evolution between nucleotide sequences and chromosome synteny.</title>
        <authorList>
            <person name="Kobayashi Y."/>
            <person name="Kayamori A."/>
            <person name="Aoki K."/>
            <person name="Shiwa Y."/>
            <person name="Matsutani M."/>
            <person name="Fujita N."/>
            <person name="Sugita T."/>
            <person name="Iwasaki W."/>
            <person name="Tanaka N."/>
            <person name="Takashima M."/>
        </authorList>
    </citation>
    <scope>NUCLEOTIDE SEQUENCE</scope>
    <source>
        <strain evidence="2">HIS016</strain>
    </source>
</reference>
<evidence type="ECO:0000256" key="1">
    <source>
        <dbReference type="SAM" id="MobiDB-lite"/>
    </source>
</evidence>
<sequence length="157" mass="17338">MARKQALAPTQALAAHTAAKKPPSNDIPVFEQVHELLRLCLCEPNNEPEGPKATPKRATASKNRKEHVVSFQESEGKRLIRWAQCKLILPWSQSFEDVERALTALLGIKVARGKAYSFMSSDEEELDGGAELRDVMSDLSPENFGAPRTVIVCIKLA</sequence>
<keyword evidence="3" id="KW-1185">Reference proteome</keyword>
<comment type="caution">
    <text evidence="2">The sequence shown here is derived from an EMBL/GenBank/DDBJ whole genome shotgun (WGS) entry which is preliminary data.</text>
</comment>
<dbReference type="Proteomes" id="UP001222932">
    <property type="component" value="Unassembled WGS sequence"/>
</dbReference>
<gene>
    <name evidence="2" type="ORF">CspeluHIS016_0406770</name>
</gene>
<feature type="region of interest" description="Disordered" evidence="1">
    <location>
        <begin position="1"/>
        <end position="25"/>
    </location>
</feature>